<dbReference type="PANTHER" id="PTHR45951">
    <property type="entry name" value="PROTEIN DISPATCHED-RELATED"/>
    <property type="match status" value="1"/>
</dbReference>
<protein>
    <submittedName>
        <fullName evidence="9">Protein dispatched homolog 1 (Protein chameleon)</fullName>
    </submittedName>
</protein>
<name>A0ABP0KRI6_9DINO</name>
<evidence type="ECO:0000256" key="7">
    <source>
        <dbReference type="SAM" id="Phobius"/>
    </source>
</evidence>
<dbReference type="InterPro" id="IPR052081">
    <property type="entry name" value="Dispatched_Hh_regulator"/>
</dbReference>
<comment type="similarity">
    <text evidence="6">Belongs to the dispatched family.</text>
</comment>
<feature type="domain" description="SSD" evidence="8">
    <location>
        <begin position="324"/>
        <end position="480"/>
    </location>
</feature>
<evidence type="ECO:0000313" key="10">
    <source>
        <dbReference type="Proteomes" id="UP001642464"/>
    </source>
</evidence>
<evidence type="ECO:0000256" key="2">
    <source>
        <dbReference type="ARBA" id="ARBA00022692"/>
    </source>
</evidence>
<evidence type="ECO:0000256" key="6">
    <source>
        <dbReference type="ARBA" id="ARBA00038046"/>
    </source>
</evidence>
<organism evidence="9 10">
    <name type="scientific">Durusdinium trenchii</name>
    <dbReference type="NCBI Taxonomy" id="1381693"/>
    <lineage>
        <taxon>Eukaryota</taxon>
        <taxon>Sar</taxon>
        <taxon>Alveolata</taxon>
        <taxon>Dinophyceae</taxon>
        <taxon>Suessiales</taxon>
        <taxon>Symbiodiniaceae</taxon>
        <taxon>Durusdinium</taxon>
    </lineage>
</organism>
<evidence type="ECO:0000313" key="9">
    <source>
        <dbReference type="EMBL" id="CAK9029489.1"/>
    </source>
</evidence>
<feature type="transmembrane region" description="Helical" evidence="7">
    <location>
        <begin position="714"/>
        <end position="736"/>
    </location>
</feature>
<dbReference type="Pfam" id="PF02460">
    <property type="entry name" value="Patched"/>
    <property type="match status" value="1"/>
</dbReference>
<feature type="transmembrane region" description="Helical" evidence="7">
    <location>
        <begin position="553"/>
        <end position="574"/>
    </location>
</feature>
<dbReference type="InterPro" id="IPR000731">
    <property type="entry name" value="SSD"/>
</dbReference>
<evidence type="ECO:0000259" key="8">
    <source>
        <dbReference type="PROSITE" id="PS50156"/>
    </source>
</evidence>
<evidence type="ECO:0000256" key="3">
    <source>
        <dbReference type="ARBA" id="ARBA00022989"/>
    </source>
</evidence>
<feature type="transmembrane region" description="Helical" evidence="7">
    <location>
        <begin position="775"/>
        <end position="798"/>
    </location>
</feature>
<feature type="transmembrane region" description="Helical" evidence="7">
    <location>
        <begin position="429"/>
        <end position="450"/>
    </location>
</feature>
<accession>A0ABP0KRI6</accession>
<evidence type="ECO:0000256" key="1">
    <source>
        <dbReference type="ARBA" id="ARBA00004141"/>
    </source>
</evidence>
<keyword evidence="4 7" id="KW-0472">Membrane</keyword>
<evidence type="ECO:0000256" key="4">
    <source>
        <dbReference type="ARBA" id="ARBA00023136"/>
    </source>
</evidence>
<feature type="transmembrane region" description="Helical" evidence="7">
    <location>
        <begin position="819"/>
        <end position="842"/>
    </location>
</feature>
<feature type="transmembrane region" description="Helical" evidence="7">
    <location>
        <begin position="29"/>
        <end position="52"/>
    </location>
</feature>
<proteinExistence type="inferred from homology"/>
<dbReference type="Proteomes" id="UP001642464">
    <property type="component" value="Unassembled WGS sequence"/>
</dbReference>
<dbReference type="EMBL" id="CAXAMM010012663">
    <property type="protein sequence ID" value="CAK9029489.1"/>
    <property type="molecule type" value="Genomic_DNA"/>
</dbReference>
<feature type="transmembrane region" description="Helical" evidence="7">
    <location>
        <begin position="304"/>
        <end position="321"/>
    </location>
</feature>
<comment type="subcellular location">
    <subcellularLocation>
        <location evidence="1">Membrane</location>
        <topology evidence="1">Multi-pass membrane protein</topology>
    </subcellularLocation>
</comment>
<dbReference type="InterPro" id="IPR003392">
    <property type="entry name" value="PTHD_SSD"/>
</dbReference>
<dbReference type="Gene3D" id="1.20.1640.10">
    <property type="entry name" value="Multidrug efflux transporter AcrB transmembrane domain"/>
    <property type="match status" value="2"/>
</dbReference>
<feature type="transmembrane region" description="Helical" evidence="7">
    <location>
        <begin position="848"/>
        <end position="871"/>
    </location>
</feature>
<keyword evidence="2 7" id="KW-0812">Transmembrane</keyword>
<dbReference type="PROSITE" id="PS50156">
    <property type="entry name" value="SSD"/>
    <property type="match status" value="1"/>
</dbReference>
<reference evidence="9 10" key="1">
    <citation type="submission" date="2024-02" db="EMBL/GenBank/DDBJ databases">
        <authorList>
            <person name="Chen Y."/>
            <person name="Shah S."/>
            <person name="Dougan E. K."/>
            <person name="Thang M."/>
            <person name="Chan C."/>
        </authorList>
    </citation>
    <scope>NUCLEOTIDE SEQUENCE [LARGE SCALE GENOMIC DNA]</scope>
</reference>
<keyword evidence="5" id="KW-0325">Glycoprotein</keyword>
<dbReference type="Pfam" id="PF03176">
    <property type="entry name" value="MMPL"/>
    <property type="match status" value="1"/>
</dbReference>
<sequence>MAEIKRMWAPHLSRVEWISRAFVLHSYKLFCAGFLTAFIMTAIAFGLDWFAVEEQTTNDWAIPGTLESQFEDAIAGAKELVDPVSAGTVATRTEASYKGDFMFVYSWVNEGVTEDVLTPKNVQKICEMQRTIVGSERYPLFCLAEIVDGLNSTCLNQPTDIVARFYNESFQAQLDCDLLDLAVVTAIRDDIRSGANPLDNFFVLNNGGLNRVRSQISLGAPLEGYAIVVQSEIGEQYDKYQDFVLGEVEPRMLDFLDLSGWLLASAYNTPGRKPVDVGDGFAISLHSFIVRDEEFFRILNGDQILAAASVIFVGGAIYAHVRSFFVTICGMLCIVLSLPVGLFIYNAILNIYYFNNLHIVVIYLALGLGADDVFVFWDSWKQSRKFWPKVRGVRNTTEALERNVYGTGSAENEVLVARLAYTYRRASGAIFNTSFTTFAAFMATSVSPVIPIRTFGFYAALVVLVNFGFVLTMYPAFVIMDHRFFSRRSGFLWRHRAAVSNESMPAGKPVFADSRTDQFEEYEETWGDKVFSKGFIPLMTAVKVRKCGRDWFLIPWICVVGLLGLFAFNAPLVFELDTPTERDEPYGNRGNPLAVIDVTCTLRNFHDWHNLTFPAETDAVFLGDENATLWTQRLKEFAVATGNVAEIGFIGGELRFFSIKYEASLKTLTPESIKEEVIILLYDFFEQIQASAPEGLASSFQTSFEFLWLKVEQAIPAGLFQGLTISIPVAYGVLLFATKNVILSFYGVLGISLVVAAVLGTVFQLGWTLGIGEAVAGVLVVGLAVDFIIHLCGVYIVAAEHGIEKRRDRWEFAVQHMGSTILAAAFTTAGAACVLFACQVYFFQRMAALLSMLIFFSLFHALFFFSALLLIAGPERNQGDWTIPVRWILARMPCGPCSPNSSSKTRPESGAVVVRTSLEM</sequence>
<gene>
    <name evidence="9" type="ORF">SCF082_LOCUS18811</name>
</gene>
<dbReference type="PANTHER" id="PTHR45951:SF7">
    <property type="entry name" value="SSD DOMAIN-CONTAINING PROTEIN"/>
    <property type="match status" value="1"/>
</dbReference>
<feature type="transmembrane region" description="Helical" evidence="7">
    <location>
        <begin position="743"/>
        <end position="763"/>
    </location>
</feature>
<dbReference type="InterPro" id="IPR004869">
    <property type="entry name" value="MMPL_dom"/>
</dbReference>
<dbReference type="SUPFAM" id="SSF82866">
    <property type="entry name" value="Multidrug efflux transporter AcrB transmembrane domain"/>
    <property type="match status" value="2"/>
</dbReference>
<comment type="caution">
    <text evidence="9">The sequence shown here is derived from an EMBL/GenBank/DDBJ whole genome shotgun (WGS) entry which is preliminary data.</text>
</comment>
<keyword evidence="3 7" id="KW-1133">Transmembrane helix</keyword>
<feature type="transmembrane region" description="Helical" evidence="7">
    <location>
        <begin position="328"/>
        <end position="353"/>
    </location>
</feature>
<keyword evidence="10" id="KW-1185">Reference proteome</keyword>
<evidence type="ECO:0000256" key="5">
    <source>
        <dbReference type="ARBA" id="ARBA00023180"/>
    </source>
</evidence>
<feature type="transmembrane region" description="Helical" evidence="7">
    <location>
        <begin position="456"/>
        <end position="479"/>
    </location>
</feature>
<feature type="transmembrane region" description="Helical" evidence="7">
    <location>
        <begin position="359"/>
        <end position="377"/>
    </location>
</feature>